<keyword evidence="1" id="KW-0812">Transmembrane</keyword>
<reference evidence="2" key="1">
    <citation type="submission" date="2020-08" db="EMBL/GenBank/DDBJ databases">
        <title>Multicomponent nature underlies the extraordinary mechanical properties of spider dragline silk.</title>
        <authorList>
            <person name="Kono N."/>
            <person name="Nakamura H."/>
            <person name="Mori M."/>
            <person name="Yoshida Y."/>
            <person name="Ohtoshi R."/>
            <person name="Malay A.D."/>
            <person name="Moran D.A.P."/>
            <person name="Tomita M."/>
            <person name="Numata K."/>
            <person name="Arakawa K."/>
        </authorList>
    </citation>
    <scope>NUCLEOTIDE SEQUENCE</scope>
</reference>
<organism evidence="2 3">
    <name type="scientific">Trichonephila inaurata madagascariensis</name>
    <dbReference type="NCBI Taxonomy" id="2747483"/>
    <lineage>
        <taxon>Eukaryota</taxon>
        <taxon>Metazoa</taxon>
        <taxon>Ecdysozoa</taxon>
        <taxon>Arthropoda</taxon>
        <taxon>Chelicerata</taxon>
        <taxon>Arachnida</taxon>
        <taxon>Araneae</taxon>
        <taxon>Araneomorphae</taxon>
        <taxon>Entelegynae</taxon>
        <taxon>Araneoidea</taxon>
        <taxon>Nephilidae</taxon>
        <taxon>Trichonephila</taxon>
        <taxon>Trichonephila inaurata</taxon>
    </lineage>
</organism>
<keyword evidence="3" id="KW-1185">Reference proteome</keyword>
<accession>A0A8X6YTS5</accession>
<keyword evidence="1" id="KW-1133">Transmembrane helix</keyword>
<dbReference type="Proteomes" id="UP000886998">
    <property type="component" value="Unassembled WGS sequence"/>
</dbReference>
<evidence type="ECO:0000313" key="3">
    <source>
        <dbReference type="Proteomes" id="UP000886998"/>
    </source>
</evidence>
<protein>
    <submittedName>
        <fullName evidence="2">Uncharacterized protein</fullName>
    </submittedName>
</protein>
<feature type="transmembrane region" description="Helical" evidence="1">
    <location>
        <begin position="65"/>
        <end position="93"/>
    </location>
</feature>
<dbReference type="EMBL" id="BMAV01022230">
    <property type="protein sequence ID" value="GFY76921.1"/>
    <property type="molecule type" value="Genomic_DNA"/>
</dbReference>
<sequence>MLIVAPPEVLPTTTFGEPSLTSLLCCCCWYSYPIIAAFYAAAVVRSATKYYCHPSCPLDAVSHGLFYWNFLLFCNADVITLPALGLATTYQIYY</sequence>
<proteinExistence type="predicted"/>
<name>A0A8X6YTS5_9ARAC</name>
<dbReference type="AlphaFoldDB" id="A0A8X6YTS5"/>
<evidence type="ECO:0000256" key="1">
    <source>
        <dbReference type="SAM" id="Phobius"/>
    </source>
</evidence>
<feature type="transmembrane region" description="Helical" evidence="1">
    <location>
        <begin position="20"/>
        <end position="44"/>
    </location>
</feature>
<gene>
    <name evidence="2" type="ORF">TNIN_318021</name>
</gene>
<keyword evidence="1" id="KW-0472">Membrane</keyword>
<comment type="caution">
    <text evidence="2">The sequence shown here is derived from an EMBL/GenBank/DDBJ whole genome shotgun (WGS) entry which is preliminary data.</text>
</comment>
<evidence type="ECO:0000313" key="2">
    <source>
        <dbReference type="EMBL" id="GFY76921.1"/>
    </source>
</evidence>